<proteinExistence type="predicted"/>
<evidence type="ECO:0000313" key="1">
    <source>
        <dbReference type="EMBL" id="KAH6930315.1"/>
    </source>
</evidence>
<dbReference type="EMBL" id="CM023485">
    <property type="protein sequence ID" value="KAH6930315.1"/>
    <property type="molecule type" value="Genomic_DNA"/>
</dbReference>
<protein>
    <submittedName>
        <fullName evidence="1">Uncharacterized protein</fullName>
    </submittedName>
</protein>
<name>A0ACB7S6R4_HYAAI</name>
<organism evidence="1 2">
    <name type="scientific">Hyalomma asiaticum</name>
    <name type="common">Tick</name>
    <dbReference type="NCBI Taxonomy" id="266040"/>
    <lineage>
        <taxon>Eukaryota</taxon>
        <taxon>Metazoa</taxon>
        <taxon>Ecdysozoa</taxon>
        <taxon>Arthropoda</taxon>
        <taxon>Chelicerata</taxon>
        <taxon>Arachnida</taxon>
        <taxon>Acari</taxon>
        <taxon>Parasitiformes</taxon>
        <taxon>Ixodida</taxon>
        <taxon>Ixodoidea</taxon>
        <taxon>Ixodidae</taxon>
        <taxon>Hyalomminae</taxon>
        <taxon>Hyalomma</taxon>
    </lineage>
</organism>
<reference evidence="1" key="1">
    <citation type="submission" date="2020-05" db="EMBL/GenBank/DDBJ databases">
        <title>Large-scale comparative analyses of tick genomes elucidate their genetic diversity and vector capacities.</title>
        <authorList>
            <person name="Jia N."/>
            <person name="Wang J."/>
            <person name="Shi W."/>
            <person name="Du L."/>
            <person name="Sun Y."/>
            <person name="Zhan W."/>
            <person name="Jiang J."/>
            <person name="Wang Q."/>
            <person name="Zhang B."/>
            <person name="Ji P."/>
            <person name="Sakyi L.B."/>
            <person name="Cui X."/>
            <person name="Yuan T."/>
            <person name="Jiang B."/>
            <person name="Yang W."/>
            <person name="Lam T.T.-Y."/>
            <person name="Chang Q."/>
            <person name="Ding S."/>
            <person name="Wang X."/>
            <person name="Zhu J."/>
            <person name="Ruan X."/>
            <person name="Zhao L."/>
            <person name="Wei J."/>
            <person name="Que T."/>
            <person name="Du C."/>
            <person name="Cheng J."/>
            <person name="Dai P."/>
            <person name="Han X."/>
            <person name="Huang E."/>
            <person name="Gao Y."/>
            <person name="Liu J."/>
            <person name="Shao H."/>
            <person name="Ye R."/>
            <person name="Li L."/>
            <person name="Wei W."/>
            <person name="Wang X."/>
            <person name="Wang C."/>
            <person name="Yang T."/>
            <person name="Huo Q."/>
            <person name="Li W."/>
            <person name="Guo W."/>
            <person name="Chen H."/>
            <person name="Zhou L."/>
            <person name="Ni X."/>
            <person name="Tian J."/>
            <person name="Zhou Y."/>
            <person name="Sheng Y."/>
            <person name="Liu T."/>
            <person name="Pan Y."/>
            <person name="Xia L."/>
            <person name="Li J."/>
            <person name="Zhao F."/>
            <person name="Cao W."/>
        </authorList>
    </citation>
    <scope>NUCLEOTIDE SEQUENCE</scope>
    <source>
        <strain evidence="1">Hyas-2018</strain>
    </source>
</reference>
<accession>A0ACB7S6R4</accession>
<dbReference type="Proteomes" id="UP000821845">
    <property type="component" value="Chromosome 5"/>
</dbReference>
<sequence length="125" mass="12700">MTKSGTGLNVPSADEIHFDSRRCSRRIKALGSGQEQQHGVEGTAARQRAALSLQVCASAAAAGPGSVHLFTSLAAKLAACVAAVAHSGSRVPSFDEGAAAPPGVEPRALSRLAVAICGERPRISN</sequence>
<comment type="caution">
    <text evidence="1">The sequence shown here is derived from an EMBL/GenBank/DDBJ whole genome shotgun (WGS) entry which is preliminary data.</text>
</comment>
<keyword evidence="2" id="KW-1185">Reference proteome</keyword>
<gene>
    <name evidence="1" type="ORF">HPB50_012620</name>
</gene>
<evidence type="ECO:0000313" key="2">
    <source>
        <dbReference type="Proteomes" id="UP000821845"/>
    </source>
</evidence>